<dbReference type="Proteomes" id="UP000233469">
    <property type="component" value="Unassembled WGS sequence"/>
</dbReference>
<evidence type="ECO:0000313" key="3">
    <source>
        <dbReference type="Proteomes" id="UP000233469"/>
    </source>
</evidence>
<evidence type="ECO:0000313" key="2">
    <source>
        <dbReference type="EMBL" id="PKK67358.1"/>
    </source>
</evidence>
<proteinExistence type="predicted"/>
<dbReference type="EMBL" id="LLXL01000971">
    <property type="protein sequence ID" value="PKK67358.1"/>
    <property type="molecule type" value="Genomic_DNA"/>
</dbReference>
<dbReference type="VEuPathDB" id="FungiDB:RhiirFUN_006258"/>
<reference evidence="2 3" key="1">
    <citation type="submission" date="2016-04" db="EMBL/GenBank/DDBJ databases">
        <title>Genome analyses suggest a sexual origin of heterokaryosis in a supposedly ancient asexual fungus.</title>
        <authorList>
            <person name="Ropars J."/>
            <person name="Sedzielewska K."/>
            <person name="Noel J."/>
            <person name="Charron P."/>
            <person name="Farinelli L."/>
            <person name="Marton T."/>
            <person name="Kruger M."/>
            <person name="Pelin A."/>
            <person name="Brachmann A."/>
            <person name="Corradi N."/>
        </authorList>
    </citation>
    <scope>NUCLEOTIDE SEQUENCE [LARGE SCALE GENOMIC DNA]</scope>
    <source>
        <strain evidence="2 3">C2</strain>
    </source>
</reference>
<name>A0A2N1N0F2_9GLOM</name>
<sequence>MSNPACYNTRVQTAPQRQVGEQVSSTQEKQKQNDNKQLIQVSSISTVLITNNMINCSGEAAAAPNFALKKRYGELEENGVYVTRRNPYQPNKQIFYATYKKSASADAFYGQPILWVYNEMLYITLMELSLDKREERRAFCAKINGLPPNAN</sequence>
<reference evidence="2 3" key="2">
    <citation type="submission" date="2017-10" db="EMBL/GenBank/DDBJ databases">
        <title>Extensive intraspecific genome diversity in a model arbuscular mycorrhizal fungus.</title>
        <authorList>
            <person name="Chen E.C.H."/>
            <person name="Morin E."/>
            <person name="Baudet D."/>
            <person name="Noel J."/>
            <person name="Ndikumana S."/>
            <person name="Charron P."/>
            <person name="St-Onge C."/>
            <person name="Giorgi J."/>
            <person name="Grigoriev I.V."/>
            <person name="Roux C."/>
            <person name="Martin F.M."/>
            <person name="Corradi N."/>
        </authorList>
    </citation>
    <scope>NUCLEOTIDE SEQUENCE [LARGE SCALE GENOMIC DNA]</scope>
    <source>
        <strain evidence="2 3">C2</strain>
    </source>
</reference>
<feature type="region of interest" description="Disordered" evidence="1">
    <location>
        <begin position="1"/>
        <end position="35"/>
    </location>
</feature>
<dbReference type="VEuPathDB" id="FungiDB:RhiirA1_480235"/>
<organism evidence="2 3">
    <name type="scientific">Rhizophagus irregularis</name>
    <dbReference type="NCBI Taxonomy" id="588596"/>
    <lineage>
        <taxon>Eukaryota</taxon>
        <taxon>Fungi</taxon>
        <taxon>Fungi incertae sedis</taxon>
        <taxon>Mucoromycota</taxon>
        <taxon>Glomeromycotina</taxon>
        <taxon>Glomeromycetes</taxon>
        <taxon>Glomerales</taxon>
        <taxon>Glomeraceae</taxon>
        <taxon>Rhizophagus</taxon>
    </lineage>
</organism>
<gene>
    <name evidence="2" type="ORF">RhiirC2_783626</name>
</gene>
<dbReference type="VEuPathDB" id="FungiDB:FUN_004107"/>
<comment type="caution">
    <text evidence="2">The sequence shown here is derived from an EMBL/GenBank/DDBJ whole genome shotgun (WGS) entry which is preliminary data.</text>
</comment>
<feature type="compositionally biased region" description="Polar residues" evidence="1">
    <location>
        <begin position="1"/>
        <end position="27"/>
    </location>
</feature>
<dbReference type="AlphaFoldDB" id="A0A2N1N0F2"/>
<protein>
    <submittedName>
        <fullName evidence="2">Uncharacterized protein</fullName>
    </submittedName>
</protein>
<evidence type="ECO:0000256" key="1">
    <source>
        <dbReference type="SAM" id="MobiDB-lite"/>
    </source>
</evidence>
<accession>A0A2N1N0F2</accession>